<dbReference type="HAMAP" id="MF_01970">
    <property type="entry name" value="Kynureninase"/>
    <property type="match status" value="1"/>
</dbReference>
<dbReference type="InterPro" id="IPR010111">
    <property type="entry name" value="Kynureninase"/>
</dbReference>
<evidence type="ECO:0000313" key="7">
    <source>
        <dbReference type="EMBL" id="GAA1731763.1"/>
    </source>
</evidence>
<evidence type="ECO:0000256" key="1">
    <source>
        <dbReference type="ARBA" id="ARBA00022642"/>
    </source>
</evidence>
<organism evidence="7 8">
    <name type="scientific">Aeromicrobium alkaliterrae</name>
    <dbReference type="NCBI Taxonomy" id="302168"/>
    <lineage>
        <taxon>Bacteria</taxon>
        <taxon>Bacillati</taxon>
        <taxon>Actinomycetota</taxon>
        <taxon>Actinomycetes</taxon>
        <taxon>Propionibacteriales</taxon>
        <taxon>Nocardioidaceae</taxon>
        <taxon>Aeromicrobium</taxon>
    </lineage>
</organism>
<feature type="binding site" evidence="4">
    <location>
        <position position="102"/>
    </location>
    <ligand>
        <name>pyridoxal 5'-phosphate</name>
        <dbReference type="ChEBI" id="CHEBI:597326"/>
    </ligand>
</feature>
<dbReference type="EC" id="3.7.1.3" evidence="4 5"/>
<comment type="function">
    <text evidence="4 6">Catalyzes the cleavage of L-kynurenine (L-Kyn) and L-3-hydroxykynurenine (L-3OHKyn) into anthranilic acid (AA) and 3-hydroxyanthranilic acid (3-OHAA), respectively.</text>
</comment>
<evidence type="ECO:0000256" key="3">
    <source>
        <dbReference type="ARBA" id="ARBA00022898"/>
    </source>
</evidence>
<keyword evidence="2 4" id="KW-0378">Hydrolase</keyword>
<comment type="catalytic activity">
    <reaction evidence="6">
        <text>3-hydroxy-L-kynurenine + H2O = 3-hydroxyanthranilate + L-alanine + H(+)</text>
        <dbReference type="Rhea" id="RHEA:25143"/>
        <dbReference type="ChEBI" id="CHEBI:15377"/>
        <dbReference type="ChEBI" id="CHEBI:15378"/>
        <dbReference type="ChEBI" id="CHEBI:36559"/>
        <dbReference type="ChEBI" id="CHEBI:57972"/>
        <dbReference type="ChEBI" id="CHEBI:58125"/>
        <dbReference type="EC" id="3.7.1.3"/>
    </reaction>
</comment>
<sequence length="402" mass="42838">MSPLDLFRERAAALDAADPLAPWRDEFVLDPDVVAYLDGNSLGRLPRRTQERLARFVREEWGGRLIRGWSEGWVDLPVEVGDAVGALVGAGPGQTVVADSTSVCLAKALHAAVGLAPGRSRLLVNAADFPTDRYLARRVAVDRGLELVEMSPSDPSGLNADDVTAALDDRTAVVLLSHVDYRTGSLLDLEEVTARVHAAGAVVVWDLCHSVGVVPTGLDAAGVDLAVGCTYKYLNGGPGAPAFLYAAARHLPSLDQPLPGWWSADDLFAMADEYRPASDARRMLTGTPQVAGLLAVQEGAALAAEAGIEEAREKSEQLTAFAIEVLDALRLEVVTPRDPARRGSHVTVRLPDARGVTERLTARGVVPDFREPDLLRLGLAPLTTSFAELLTGLEILAEVLGE</sequence>
<keyword evidence="1 4" id="KW-0662">Pyridine nucleotide biosynthesis</keyword>
<evidence type="ECO:0000256" key="6">
    <source>
        <dbReference type="PIRNR" id="PIRNR038800"/>
    </source>
</evidence>
<dbReference type="InterPro" id="IPR015422">
    <property type="entry name" value="PyrdxlP-dep_Trfase_small"/>
</dbReference>
<feature type="binding site" evidence="4">
    <location>
        <position position="261"/>
    </location>
    <ligand>
        <name>pyridoxal 5'-phosphate</name>
        <dbReference type="ChEBI" id="CHEBI:597326"/>
    </ligand>
</feature>
<gene>
    <name evidence="4" type="primary">kynU</name>
    <name evidence="7" type="ORF">GCM10009710_10540</name>
</gene>
<evidence type="ECO:0000256" key="5">
    <source>
        <dbReference type="NCBIfam" id="TIGR01814"/>
    </source>
</evidence>
<dbReference type="EMBL" id="BAAAME010000002">
    <property type="protein sequence ID" value="GAA1731763.1"/>
    <property type="molecule type" value="Genomic_DNA"/>
</dbReference>
<comment type="caution">
    <text evidence="7">The sequence shown here is derived from an EMBL/GenBank/DDBJ whole genome shotgun (WGS) entry which is preliminary data.</text>
</comment>
<proteinExistence type="inferred from homology"/>
<comment type="catalytic activity">
    <reaction evidence="4 6">
        <text>L-kynurenine + H2O = anthranilate + L-alanine + H(+)</text>
        <dbReference type="Rhea" id="RHEA:16813"/>
        <dbReference type="ChEBI" id="CHEBI:15377"/>
        <dbReference type="ChEBI" id="CHEBI:15378"/>
        <dbReference type="ChEBI" id="CHEBI:16567"/>
        <dbReference type="ChEBI" id="CHEBI:57959"/>
        <dbReference type="ChEBI" id="CHEBI:57972"/>
        <dbReference type="EC" id="3.7.1.3"/>
    </reaction>
</comment>
<dbReference type="NCBIfam" id="TIGR01814">
    <property type="entry name" value="kynureninase"/>
    <property type="match status" value="1"/>
</dbReference>
<feature type="binding site" evidence="4">
    <location>
        <position position="209"/>
    </location>
    <ligand>
        <name>pyridoxal 5'-phosphate</name>
        <dbReference type="ChEBI" id="CHEBI:597326"/>
    </ligand>
</feature>
<accession>A0ABN2JLS7</accession>
<keyword evidence="8" id="KW-1185">Reference proteome</keyword>
<dbReference type="Gene3D" id="3.90.1150.10">
    <property type="entry name" value="Aspartate Aminotransferase, domain 1"/>
    <property type="match status" value="1"/>
</dbReference>
<feature type="binding site" evidence="4">
    <location>
        <position position="287"/>
    </location>
    <ligand>
        <name>pyridoxal 5'-phosphate</name>
        <dbReference type="ChEBI" id="CHEBI:597326"/>
    </ligand>
</feature>
<dbReference type="PANTHER" id="PTHR14084">
    <property type="entry name" value="KYNURENINASE"/>
    <property type="match status" value="1"/>
</dbReference>
<comment type="similarity">
    <text evidence="4 6">Belongs to the kynureninase family.</text>
</comment>
<comment type="subunit">
    <text evidence="4 6">Homodimer.</text>
</comment>
<keyword evidence="3 4" id="KW-0663">Pyridoxal phosphate</keyword>
<feature type="binding site" evidence="4">
    <location>
        <begin position="129"/>
        <end position="132"/>
    </location>
    <ligand>
        <name>pyridoxal 5'-phosphate</name>
        <dbReference type="ChEBI" id="CHEBI:597326"/>
    </ligand>
</feature>
<comment type="cofactor">
    <cofactor evidence="4 6">
        <name>pyridoxal 5'-phosphate</name>
        <dbReference type="ChEBI" id="CHEBI:597326"/>
    </cofactor>
</comment>
<feature type="binding site" evidence="4">
    <location>
        <position position="206"/>
    </location>
    <ligand>
        <name>pyridoxal 5'-phosphate</name>
        <dbReference type="ChEBI" id="CHEBI:597326"/>
    </ligand>
</feature>
<name>A0ABN2JLS7_9ACTN</name>
<feature type="modified residue" description="N6-(pyridoxal phosphate)lysine" evidence="4">
    <location>
        <position position="232"/>
    </location>
</feature>
<protein>
    <recommendedName>
        <fullName evidence="4 5">Kynureninase</fullName>
        <ecNumber evidence="4 5">3.7.1.3</ecNumber>
    </recommendedName>
    <alternativeName>
        <fullName evidence="4">L-kynurenine hydrolase</fullName>
    </alternativeName>
</protein>
<dbReference type="SUPFAM" id="SSF53383">
    <property type="entry name" value="PLP-dependent transferases"/>
    <property type="match status" value="1"/>
</dbReference>
<dbReference type="PANTHER" id="PTHR14084:SF0">
    <property type="entry name" value="KYNURENINASE"/>
    <property type="match status" value="1"/>
</dbReference>
<evidence type="ECO:0000256" key="4">
    <source>
        <dbReference type="HAMAP-Rule" id="MF_01970"/>
    </source>
</evidence>
<dbReference type="InterPro" id="IPR015424">
    <property type="entry name" value="PyrdxlP-dep_Trfase"/>
</dbReference>
<dbReference type="Gene3D" id="3.40.640.10">
    <property type="entry name" value="Type I PLP-dependent aspartate aminotransferase-like (Major domain)"/>
    <property type="match status" value="1"/>
</dbReference>
<dbReference type="RefSeq" id="WP_344198490.1">
    <property type="nucleotide sequence ID" value="NZ_BAAAME010000002.1"/>
</dbReference>
<comment type="pathway">
    <text evidence="4 6">Amino-acid degradation; L-kynurenine degradation; L-alanine and anthranilate from L-kynurenine: step 1/1.</text>
</comment>
<dbReference type="PIRSF" id="PIRSF038800">
    <property type="entry name" value="KYNU"/>
    <property type="match status" value="1"/>
</dbReference>
<keyword evidence="7" id="KW-0032">Aminotransferase</keyword>
<dbReference type="Proteomes" id="UP001501057">
    <property type="component" value="Unassembled WGS sequence"/>
</dbReference>
<evidence type="ECO:0000256" key="2">
    <source>
        <dbReference type="ARBA" id="ARBA00022801"/>
    </source>
</evidence>
<dbReference type="InterPro" id="IPR015421">
    <property type="entry name" value="PyrdxlP-dep_Trfase_major"/>
</dbReference>
<dbReference type="GO" id="GO:0008483">
    <property type="term" value="F:transaminase activity"/>
    <property type="evidence" value="ECO:0007669"/>
    <property type="project" value="UniProtKB-KW"/>
</dbReference>
<comment type="caution">
    <text evidence="4">Lacks conserved residue(s) required for the propagation of feature annotation.</text>
</comment>
<comment type="pathway">
    <text evidence="4 6">Cofactor biosynthesis; NAD(+) biosynthesis; quinolinate from L-kynurenine: step 2/3.</text>
</comment>
<feature type="binding site" evidence="4">
    <location>
        <position position="231"/>
    </location>
    <ligand>
        <name>pyridoxal 5'-phosphate</name>
        <dbReference type="ChEBI" id="CHEBI:597326"/>
    </ligand>
</feature>
<evidence type="ECO:0000313" key="8">
    <source>
        <dbReference type="Proteomes" id="UP001501057"/>
    </source>
</evidence>
<feature type="binding site" evidence="4">
    <location>
        <position position="101"/>
    </location>
    <ligand>
        <name>pyridoxal 5'-phosphate</name>
        <dbReference type="ChEBI" id="CHEBI:597326"/>
    </ligand>
</feature>
<keyword evidence="7" id="KW-0808">Transferase</keyword>
<dbReference type="Pfam" id="PF22580">
    <property type="entry name" value="KYNU_C"/>
    <property type="match status" value="1"/>
</dbReference>
<reference evidence="7 8" key="1">
    <citation type="journal article" date="2019" name="Int. J. Syst. Evol. Microbiol.">
        <title>The Global Catalogue of Microorganisms (GCM) 10K type strain sequencing project: providing services to taxonomists for standard genome sequencing and annotation.</title>
        <authorList>
            <consortium name="The Broad Institute Genomics Platform"/>
            <consortium name="The Broad Institute Genome Sequencing Center for Infectious Disease"/>
            <person name="Wu L."/>
            <person name="Ma J."/>
        </authorList>
    </citation>
    <scope>NUCLEOTIDE SEQUENCE [LARGE SCALE GENOMIC DNA]</scope>
    <source>
        <strain evidence="7 8">JCM 13518</strain>
    </source>
</reference>